<dbReference type="EMBL" id="LDZY01000006">
    <property type="protein sequence ID" value="KLU65867.1"/>
    <property type="molecule type" value="Genomic_DNA"/>
</dbReference>
<gene>
    <name evidence="2" type="primary">pseI</name>
    <name evidence="2" type="ORF">DEAC_c19030</name>
</gene>
<dbReference type="InterPro" id="IPR013974">
    <property type="entry name" value="SAF"/>
</dbReference>
<dbReference type="EC" id="2.5.1.97" evidence="2"/>
<evidence type="ECO:0000313" key="2">
    <source>
        <dbReference type="EMBL" id="KLU65867.1"/>
    </source>
</evidence>
<keyword evidence="2" id="KW-0808">Transferase</keyword>
<reference evidence="2 3" key="1">
    <citation type="submission" date="2015-06" db="EMBL/GenBank/DDBJ databases">
        <title>Draft genome of the moderately acidophilic sulfate reducer Candidatus Desulfosporosinus acididurans strain M1.</title>
        <authorList>
            <person name="Poehlein A."/>
            <person name="Petzsch P."/>
            <person name="Johnson B.D."/>
            <person name="Schloemann M."/>
            <person name="Daniel R."/>
            <person name="Muehling M."/>
        </authorList>
    </citation>
    <scope>NUCLEOTIDE SEQUENCE [LARGE SCALE GENOMIC DNA]</scope>
    <source>
        <strain evidence="2 3">M1</strain>
    </source>
</reference>
<accession>A0A0J1FRC2</accession>
<dbReference type="PATRIC" id="fig|476652.3.peg.1970"/>
<dbReference type="SUPFAM" id="SSF51269">
    <property type="entry name" value="AFP III-like domain"/>
    <property type="match status" value="1"/>
</dbReference>
<name>A0A0J1FRC2_9FIRM</name>
<dbReference type="Pfam" id="PF03102">
    <property type="entry name" value="NeuB"/>
    <property type="match status" value="1"/>
</dbReference>
<dbReference type="STRING" id="476652.DEAC_c19030"/>
<dbReference type="GO" id="GO:0047444">
    <property type="term" value="F:N-acylneuraminate-9-phosphate synthase activity"/>
    <property type="evidence" value="ECO:0007669"/>
    <property type="project" value="TreeGrafter"/>
</dbReference>
<dbReference type="InterPro" id="IPR013132">
    <property type="entry name" value="PseI/NeuA/B-like_N"/>
</dbReference>
<organism evidence="2 3">
    <name type="scientific">Desulfosporosinus acididurans</name>
    <dbReference type="NCBI Taxonomy" id="476652"/>
    <lineage>
        <taxon>Bacteria</taxon>
        <taxon>Bacillati</taxon>
        <taxon>Bacillota</taxon>
        <taxon>Clostridia</taxon>
        <taxon>Eubacteriales</taxon>
        <taxon>Desulfitobacteriaceae</taxon>
        <taxon>Desulfosporosinus</taxon>
    </lineage>
</organism>
<dbReference type="Gene3D" id="3.20.20.70">
    <property type="entry name" value="Aldolase class I"/>
    <property type="match status" value="1"/>
</dbReference>
<proteinExistence type="predicted"/>
<dbReference type="InterPro" id="IPR006190">
    <property type="entry name" value="SAF_AFP_Neu5Ac"/>
</dbReference>
<protein>
    <submittedName>
        <fullName evidence="2">Pseudaminic acid synthase</fullName>
        <ecNumber evidence="2">2.5.1.97</ecNumber>
    </submittedName>
</protein>
<dbReference type="SMART" id="SM00858">
    <property type="entry name" value="SAF"/>
    <property type="match status" value="1"/>
</dbReference>
<sequence length="348" mass="38898">MKELRIGNRIISQQNPAYIIAEMSANHAGSLSNALEIVHAAKESGADCVKVQTYTADTITLDCRKPDFMLQSGTWSGYNLHDLYKEAYTPWEWQGKIKEEAEKIGLDFLSTPFDNTAVDFLEDLNVDFYKIASSEIVDIPLIQYAAEKGKPMIISTGMASVEEIEEAVMAVRSTGNDQLALLKCSTLYPAIPQKMNLITVSDLAERFDVISGLSDHSMGSLASVIAVALGGRIIEKHFCLDRRIKNPDSSFSMEPQEFKQMVDEVRATQAAIGETPYSYGEDELYGRGFRRSLYVSKDIKSGEEFTAENLRSVRPGKGLHTRYYYEILGRKAACDIEMGTPLRWELVK</sequence>
<dbReference type="InterPro" id="IPR051690">
    <property type="entry name" value="PseI-like"/>
</dbReference>
<dbReference type="InterPro" id="IPR057736">
    <property type="entry name" value="SAF_PseI/NeuA/NeuB"/>
</dbReference>
<dbReference type="GO" id="GO:0016051">
    <property type="term" value="P:carbohydrate biosynthetic process"/>
    <property type="evidence" value="ECO:0007669"/>
    <property type="project" value="InterPro"/>
</dbReference>
<dbReference type="AlphaFoldDB" id="A0A0J1FRC2"/>
<dbReference type="InterPro" id="IPR036732">
    <property type="entry name" value="AFP_Neu5c_C_sf"/>
</dbReference>
<dbReference type="Proteomes" id="UP000036356">
    <property type="component" value="Unassembled WGS sequence"/>
</dbReference>
<dbReference type="PANTHER" id="PTHR42966:SF2">
    <property type="entry name" value="PSEUDAMINIC ACID SYNTHASE"/>
    <property type="match status" value="1"/>
</dbReference>
<dbReference type="InterPro" id="IPR020030">
    <property type="entry name" value="Pseudaminic_synth_PseI"/>
</dbReference>
<dbReference type="SUPFAM" id="SSF51569">
    <property type="entry name" value="Aldolase"/>
    <property type="match status" value="1"/>
</dbReference>
<dbReference type="PANTHER" id="PTHR42966">
    <property type="entry name" value="N-ACETYLNEURAMINATE SYNTHASE"/>
    <property type="match status" value="1"/>
</dbReference>
<keyword evidence="3" id="KW-1185">Reference proteome</keyword>
<dbReference type="Gene3D" id="3.90.1210.10">
    <property type="entry name" value="Antifreeze-like/N-acetylneuraminic acid synthase C-terminal domain"/>
    <property type="match status" value="1"/>
</dbReference>
<dbReference type="NCBIfam" id="TIGR03586">
    <property type="entry name" value="PseI"/>
    <property type="match status" value="1"/>
</dbReference>
<comment type="caution">
    <text evidence="2">The sequence shown here is derived from an EMBL/GenBank/DDBJ whole genome shotgun (WGS) entry which is preliminary data.</text>
</comment>
<dbReference type="RefSeq" id="WP_047809796.1">
    <property type="nucleotide sequence ID" value="NZ_LDZY01000006.1"/>
</dbReference>
<evidence type="ECO:0000313" key="3">
    <source>
        <dbReference type="Proteomes" id="UP000036356"/>
    </source>
</evidence>
<dbReference type="PROSITE" id="PS50844">
    <property type="entry name" value="AFP_LIKE"/>
    <property type="match status" value="1"/>
</dbReference>
<dbReference type="Pfam" id="PF08666">
    <property type="entry name" value="SAF"/>
    <property type="match status" value="1"/>
</dbReference>
<dbReference type="CDD" id="cd11615">
    <property type="entry name" value="SAF_NeuB_like"/>
    <property type="match status" value="1"/>
</dbReference>
<evidence type="ECO:0000259" key="1">
    <source>
        <dbReference type="PROSITE" id="PS50844"/>
    </source>
</evidence>
<dbReference type="InterPro" id="IPR013785">
    <property type="entry name" value="Aldolase_TIM"/>
</dbReference>
<feature type="domain" description="AFP-like" evidence="1">
    <location>
        <begin position="292"/>
        <end position="348"/>
    </location>
</feature>